<keyword evidence="4" id="KW-1185">Reference proteome</keyword>
<evidence type="ECO:0000256" key="2">
    <source>
        <dbReference type="SAM" id="Phobius"/>
    </source>
</evidence>
<protein>
    <submittedName>
        <fullName evidence="3">DUF6090 family protein</fullName>
    </submittedName>
</protein>
<feature type="transmembrane region" description="Helical" evidence="2">
    <location>
        <begin position="21"/>
        <end position="42"/>
    </location>
</feature>
<sequence>MFKFFRRIRKDLISNGKTSKYFKYAIGEILLVVIGILIALSINNVNEAKNNEARLVKILKEIRQDLENDVVAAQGRLKAGNEMDSLCNLVLDEKITQQDYIDRGDSDDLFWIGLQFWSFDFQKTAFNKFENFQGVIPEHYDVLLEDINNYYNVTGKLHNDVYAIFRQQIMDRHDYLANNMDWYYLMRKSKHTPEMIDFYLNNPMYRNWVSQHRADNINGKYGTVNDLHNKGIGLIFKITDILQDDYKLDNPEVVKKMGKPRDDLSQYSGKYSIEKFDNQIEISHVAGHLFANMQWHLKTIEKDSFTSFEDPNYHYKFKRNQNKIIGIQMYHLKDSTRSGYWKKEPND</sequence>
<keyword evidence="2" id="KW-0472">Membrane</keyword>
<evidence type="ECO:0000256" key="1">
    <source>
        <dbReference type="SAM" id="Coils"/>
    </source>
</evidence>
<keyword evidence="2" id="KW-0812">Transmembrane</keyword>
<dbReference type="Proteomes" id="UP001259492">
    <property type="component" value="Unassembled WGS sequence"/>
</dbReference>
<comment type="caution">
    <text evidence="3">The sequence shown here is derived from an EMBL/GenBank/DDBJ whole genome shotgun (WGS) entry which is preliminary data.</text>
</comment>
<name>A0ABU2YKD0_9FLAO</name>
<dbReference type="Pfam" id="PF19578">
    <property type="entry name" value="DUF6090"/>
    <property type="match status" value="1"/>
</dbReference>
<keyword evidence="2" id="KW-1133">Transmembrane helix</keyword>
<organism evidence="3 4">
    <name type="scientific">Microcosmobacter mediterraneus</name>
    <dbReference type="NCBI Taxonomy" id="3075607"/>
    <lineage>
        <taxon>Bacteria</taxon>
        <taxon>Pseudomonadati</taxon>
        <taxon>Bacteroidota</taxon>
        <taxon>Flavobacteriia</taxon>
        <taxon>Flavobacteriales</taxon>
        <taxon>Flavobacteriaceae</taxon>
        <taxon>Microcosmobacter</taxon>
    </lineage>
</organism>
<keyword evidence="1" id="KW-0175">Coiled coil</keyword>
<accession>A0ABU2YKD0</accession>
<reference evidence="3 4" key="1">
    <citation type="submission" date="2023-09" db="EMBL/GenBank/DDBJ databases">
        <authorList>
            <person name="Rey-Velasco X."/>
        </authorList>
    </citation>
    <scope>NUCLEOTIDE SEQUENCE [LARGE SCALE GENOMIC DNA]</scope>
    <source>
        <strain evidence="3 4">W332</strain>
    </source>
</reference>
<dbReference type="EMBL" id="JAVRIA010000003">
    <property type="protein sequence ID" value="MDT0558285.1"/>
    <property type="molecule type" value="Genomic_DNA"/>
</dbReference>
<gene>
    <name evidence="3" type="ORF">RM697_06495</name>
</gene>
<dbReference type="InterPro" id="IPR045749">
    <property type="entry name" value="DUF6090"/>
</dbReference>
<dbReference type="RefSeq" id="WP_311427059.1">
    <property type="nucleotide sequence ID" value="NZ_JAVRIA010000003.1"/>
</dbReference>
<proteinExistence type="predicted"/>
<feature type="coiled-coil region" evidence="1">
    <location>
        <begin position="45"/>
        <end position="76"/>
    </location>
</feature>
<evidence type="ECO:0000313" key="4">
    <source>
        <dbReference type="Proteomes" id="UP001259492"/>
    </source>
</evidence>
<evidence type="ECO:0000313" key="3">
    <source>
        <dbReference type="EMBL" id="MDT0558285.1"/>
    </source>
</evidence>